<dbReference type="InterPro" id="IPR003593">
    <property type="entry name" value="AAA+_ATPase"/>
</dbReference>
<sequence>MPANGGRGVGEGESPVSFFERLKAGLQKTKEALIGQVNTVMSVFRKIDDDLFDELEEALIRGDVGVATSAKLVEELRREARQKGLKNGDELLPLLKELVAERLGSGAAPLRLNEGGLTVILVVGVNGVGKTTTIGKLARHLREDRGLKVVLAAADTFRAAAMDQLKVWGERAGAEVVAGPEGADPAAVAFDGVKAARASGADVLIVDTAGRLHNKAHLMAELGKIARVLGREVPGAPHETLLVLDATTGQNAIQQTRLFKETVPVTGIALTKLDGTAKGGVVVAIADTEQVPVKFIGVGERLDDLQPFDPRQFVEALFSE</sequence>
<feature type="binding site" evidence="10">
    <location>
        <begin position="124"/>
        <end position="131"/>
    </location>
    <ligand>
        <name>GTP</name>
        <dbReference type="ChEBI" id="CHEBI:37565"/>
    </ligand>
</feature>
<evidence type="ECO:0000256" key="3">
    <source>
        <dbReference type="ARBA" id="ARBA00022490"/>
    </source>
</evidence>
<evidence type="ECO:0000256" key="9">
    <source>
        <dbReference type="ARBA" id="ARBA00048027"/>
    </source>
</evidence>
<comment type="subcellular location">
    <subcellularLocation>
        <location evidence="1">Cell membrane</location>
        <topology evidence="1">Peripheral membrane protein</topology>
        <orientation evidence="1">Cytoplasmic side</orientation>
    </subcellularLocation>
</comment>
<dbReference type="Proteomes" id="UP000000417">
    <property type="component" value="Chromosome"/>
</dbReference>
<comment type="catalytic activity">
    <reaction evidence="9 10">
        <text>GTP + H2O = GDP + phosphate + H(+)</text>
        <dbReference type="Rhea" id="RHEA:19669"/>
        <dbReference type="ChEBI" id="CHEBI:15377"/>
        <dbReference type="ChEBI" id="CHEBI:15378"/>
        <dbReference type="ChEBI" id="CHEBI:37565"/>
        <dbReference type="ChEBI" id="CHEBI:43474"/>
        <dbReference type="ChEBI" id="CHEBI:58189"/>
        <dbReference type="EC" id="3.6.5.4"/>
    </reaction>
</comment>
<dbReference type="GO" id="GO:0003924">
    <property type="term" value="F:GTPase activity"/>
    <property type="evidence" value="ECO:0007669"/>
    <property type="project" value="UniProtKB-UniRule"/>
</dbReference>
<dbReference type="SUPFAM" id="SSF47364">
    <property type="entry name" value="Domain of the SRP/SRP receptor G-proteins"/>
    <property type="match status" value="1"/>
</dbReference>
<keyword evidence="2 10" id="KW-1003">Cell membrane</keyword>
<accession>Q67PF1</accession>
<protein>
    <recommendedName>
        <fullName evidence="10">Signal recognition particle receptor FtsY</fullName>
        <shortName evidence="10">SRP receptor</shortName>
        <ecNumber evidence="10">3.6.5.4</ecNumber>
    </recommendedName>
</protein>
<keyword evidence="8 10" id="KW-0675">Receptor</keyword>
<dbReference type="GO" id="GO:0005047">
    <property type="term" value="F:signal recognition particle binding"/>
    <property type="evidence" value="ECO:0007669"/>
    <property type="project" value="TreeGrafter"/>
</dbReference>
<keyword evidence="3 10" id="KW-0963">Cytoplasm</keyword>
<dbReference type="SMART" id="SM00382">
    <property type="entry name" value="AAA"/>
    <property type="match status" value="1"/>
</dbReference>
<dbReference type="SMART" id="SM00963">
    <property type="entry name" value="SRP54_N"/>
    <property type="match status" value="1"/>
</dbReference>
<dbReference type="InterPro" id="IPR004390">
    <property type="entry name" value="SR_rcpt_FtsY"/>
</dbReference>
<comment type="subunit">
    <text evidence="10">Part of the signal recognition particle protein translocation system, which is composed of SRP and FtsY.</text>
</comment>
<name>Q67PF1_SYMTH</name>
<dbReference type="eggNOG" id="COG0552">
    <property type="taxonomic scope" value="Bacteria"/>
</dbReference>
<dbReference type="EMBL" id="AP006840">
    <property type="protein sequence ID" value="BAD40442.1"/>
    <property type="molecule type" value="Genomic_DNA"/>
</dbReference>
<evidence type="ECO:0000256" key="6">
    <source>
        <dbReference type="ARBA" id="ARBA00023134"/>
    </source>
</evidence>
<evidence type="ECO:0000256" key="8">
    <source>
        <dbReference type="ARBA" id="ARBA00023170"/>
    </source>
</evidence>
<dbReference type="PANTHER" id="PTHR43134">
    <property type="entry name" value="SIGNAL RECOGNITION PARTICLE RECEPTOR SUBUNIT ALPHA"/>
    <property type="match status" value="1"/>
</dbReference>
<keyword evidence="6 10" id="KW-0342">GTP-binding</keyword>
<proteinExistence type="inferred from homology"/>
<dbReference type="STRING" id="292459.STH1457"/>
<dbReference type="HAMAP" id="MF_00920">
    <property type="entry name" value="FtsY"/>
    <property type="match status" value="1"/>
</dbReference>
<dbReference type="GO" id="GO:0006614">
    <property type="term" value="P:SRP-dependent cotranslational protein targeting to membrane"/>
    <property type="evidence" value="ECO:0007669"/>
    <property type="project" value="InterPro"/>
</dbReference>
<keyword evidence="5 10" id="KW-0378">Hydrolase</keyword>
<dbReference type="Gene3D" id="3.40.50.300">
    <property type="entry name" value="P-loop containing nucleotide triphosphate hydrolases"/>
    <property type="match status" value="1"/>
</dbReference>
<keyword evidence="4 10" id="KW-0547">Nucleotide-binding</keyword>
<keyword evidence="13" id="KW-1185">Reference proteome</keyword>
<dbReference type="InterPro" id="IPR013822">
    <property type="entry name" value="Signal_recog_particl_SRP54_hlx"/>
</dbReference>
<dbReference type="FunFam" id="3.40.50.300:FF:000053">
    <property type="entry name" value="Signal recognition particle receptor FtsY"/>
    <property type="match status" value="1"/>
</dbReference>
<evidence type="ECO:0000256" key="7">
    <source>
        <dbReference type="ARBA" id="ARBA00023136"/>
    </source>
</evidence>
<comment type="similarity">
    <text evidence="10">Belongs to the GTP-binding SRP family. FtsY subfamily.</text>
</comment>
<dbReference type="CDD" id="cd17874">
    <property type="entry name" value="FtsY"/>
    <property type="match status" value="1"/>
</dbReference>
<feature type="binding site" evidence="10">
    <location>
        <begin position="207"/>
        <end position="211"/>
    </location>
    <ligand>
        <name>GTP</name>
        <dbReference type="ChEBI" id="CHEBI:37565"/>
    </ligand>
</feature>
<feature type="binding site" evidence="10">
    <location>
        <begin position="271"/>
        <end position="274"/>
    </location>
    <ligand>
        <name>GTP</name>
        <dbReference type="ChEBI" id="CHEBI:37565"/>
    </ligand>
</feature>
<keyword evidence="7 10" id="KW-0472">Membrane</keyword>
<evidence type="ECO:0000259" key="11">
    <source>
        <dbReference type="PROSITE" id="PS00300"/>
    </source>
</evidence>
<dbReference type="InterPro" id="IPR036225">
    <property type="entry name" value="SRP/SRP_N"/>
</dbReference>
<dbReference type="GO" id="GO:0005525">
    <property type="term" value="F:GTP binding"/>
    <property type="evidence" value="ECO:0007669"/>
    <property type="project" value="UniProtKB-UniRule"/>
</dbReference>
<evidence type="ECO:0000256" key="2">
    <source>
        <dbReference type="ARBA" id="ARBA00022475"/>
    </source>
</evidence>
<organism evidence="12 13">
    <name type="scientific">Symbiobacterium thermophilum (strain DSM 24528 / JCM 14929 / IAM 14863 / T)</name>
    <dbReference type="NCBI Taxonomy" id="292459"/>
    <lineage>
        <taxon>Bacteria</taxon>
        <taxon>Bacillati</taxon>
        <taxon>Bacillota</taxon>
        <taxon>Clostridia</taxon>
        <taxon>Eubacteriales</taxon>
        <taxon>Symbiobacteriaceae</taxon>
        <taxon>Symbiobacterium</taxon>
    </lineage>
</organism>
<dbReference type="SUPFAM" id="SSF52540">
    <property type="entry name" value="P-loop containing nucleoside triphosphate hydrolases"/>
    <property type="match status" value="1"/>
</dbReference>
<dbReference type="InterPro" id="IPR000897">
    <property type="entry name" value="SRP54_GTPase_dom"/>
</dbReference>
<evidence type="ECO:0000313" key="12">
    <source>
        <dbReference type="EMBL" id="BAD40442.1"/>
    </source>
</evidence>
<dbReference type="FunFam" id="1.20.120.140:FF:000002">
    <property type="entry name" value="Signal recognition particle receptor FtsY"/>
    <property type="match status" value="1"/>
</dbReference>
<reference evidence="12 13" key="1">
    <citation type="journal article" date="2004" name="Nucleic Acids Res.">
        <title>Genome sequence of Symbiobacterium thermophilum, an uncultivable bacterium that depends on microbial commensalism.</title>
        <authorList>
            <person name="Ueda K."/>
            <person name="Yamashita A."/>
            <person name="Ishikawa J."/>
            <person name="Shimada M."/>
            <person name="Watsuji T."/>
            <person name="Morimura K."/>
            <person name="Ikeda H."/>
            <person name="Hattori M."/>
            <person name="Beppu T."/>
        </authorList>
    </citation>
    <scope>NUCLEOTIDE SEQUENCE [LARGE SCALE GENOMIC DNA]</scope>
    <source>
        <strain evidence="13">T / IAM 14863</strain>
    </source>
</reference>
<feature type="domain" description="SRP54-type proteins GTP-binding" evidence="11">
    <location>
        <begin position="292"/>
        <end position="305"/>
    </location>
</feature>
<dbReference type="PROSITE" id="PS00300">
    <property type="entry name" value="SRP54"/>
    <property type="match status" value="1"/>
</dbReference>
<dbReference type="EC" id="3.6.5.4" evidence="10"/>
<dbReference type="GO" id="GO:0005886">
    <property type="term" value="C:plasma membrane"/>
    <property type="evidence" value="ECO:0007669"/>
    <property type="project" value="UniProtKB-SubCell"/>
</dbReference>
<evidence type="ECO:0000256" key="4">
    <source>
        <dbReference type="ARBA" id="ARBA00022741"/>
    </source>
</evidence>
<evidence type="ECO:0000256" key="10">
    <source>
        <dbReference type="HAMAP-Rule" id="MF_00920"/>
    </source>
</evidence>
<dbReference type="InterPro" id="IPR027417">
    <property type="entry name" value="P-loop_NTPase"/>
</dbReference>
<evidence type="ECO:0000313" key="13">
    <source>
        <dbReference type="Proteomes" id="UP000000417"/>
    </source>
</evidence>
<dbReference type="AlphaFoldDB" id="Q67PF1"/>
<dbReference type="Pfam" id="PF00448">
    <property type="entry name" value="SRP54"/>
    <property type="match status" value="1"/>
</dbReference>
<evidence type="ECO:0000256" key="5">
    <source>
        <dbReference type="ARBA" id="ARBA00022801"/>
    </source>
</evidence>
<dbReference type="PANTHER" id="PTHR43134:SF1">
    <property type="entry name" value="SIGNAL RECOGNITION PARTICLE RECEPTOR SUBUNIT ALPHA"/>
    <property type="match status" value="1"/>
</dbReference>
<evidence type="ECO:0000256" key="1">
    <source>
        <dbReference type="ARBA" id="ARBA00004413"/>
    </source>
</evidence>
<dbReference type="Gene3D" id="1.20.120.140">
    <property type="entry name" value="Signal recognition particle SRP54, nucleotide-binding domain"/>
    <property type="match status" value="1"/>
</dbReference>
<dbReference type="GO" id="GO:0005737">
    <property type="term" value="C:cytoplasm"/>
    <property type="evidence" value="ECO:0007669"/>
    <property type="project" value="UniProtKB-UniRule"/>
</dbReference>
<dbReference type="NCBIfam" id="TIGR00064">
    <property type="entry name" value="ftsY"/>
    <property type="match status" value="1"/>
</dbReference>
<dbReference type="InterPro" id="IPR042101">
    <property type="entry name" value="SRP54_N_sf"/>
</dbReference>
<dbReference type="HOGENOM" id="CLU_009301_3_4_9"/>
<dbReference type="KEGG" id="sth:STH1457"/>
<dbReference type="Pfam" id="PF02881">
    <property type="entry name" value="SRP54_N"/>
    <property type="match status" value="1"/>
</dbReference>
<gene>
    <name evidence="10" type="primary">ftsY</name>
    <name evidence="12" type="ordered locus">STH1457</name>
</gene>
<comment type="function">
    <text evidence="10">Involved in targeting and insertion of nascent membrane proteins into the cytoplasmic membrane. Acts as a receptor for the complex formed by the signal recognition particle (SRP) and the ribosome-nascent chain (RNC).</text>
</comment>
<dbReference type="SMART" id="SM00962">
    <property type="entry name" value="SRP54"/>
    <property type="match status" value="1"/>
</dbReference>